<keyword evidence="2" id="KW-0862">Zinc</keyword>
<evidence type="ECO:0000313" key="7">
    <source>
        <dbReference type="Ensembl" id="ENSSAUP00010059031.1"/>
    </source>
</evidence>
<sequence length="912" mass="100679">MNSNGFVVLPNNKAKSVKLKARNMQELQLKTVTLGQERQEMEEKLQQLKESMSKEKEERGFSGWKSGQCDSLISNALTNSTKKSKEIMLQKLSAGKVKIRVLKDEPLTAPPQPPPPPPAISSRATRKNRLRGRYCGQCEVKTAGLMCAECTDDYCIGCFTKFHQKGALKVHRIIPIQTDLQTHVSTRDVVSCFQKQIDPSSDPSNLTNLNPSSSSSSSPKPSPSHTIKSNATTRERHGRPEEGTEAVAKPMQLHPDPSQVLAVNQIKEKKVEMTEEGLNRGDERGVPTDLFSGEYNEEDSARSFQEALRQWRGEKSDEAGEPMSEEAMWIPVRPVSAMATQADLASDRRAERRGRRGGEGRVPVRVEFTENSLTYLDRLLLKKHRRTPIETYHPPLAFGADLNSLPNKNTEEDTVSSLTAQEEDFRRYCASLFAVPVSSARTEPEITTPESCLTIEVLDERDRDGDGDVDVEQRTDNNIKVPSIQRVQSQVRTPVPQTAFTSGWSSRVSHSSPSPIQTSRQSMSPGQANATQKLHLSKTTGAEHSMKSSSSKNAHSRQSSTPTNETAPDQESTLSLQYTQCNPSLPLNVLHSPHSAVKMEEEEEEEELSIDSGDEMSSDSLGVASHEEDSSDEGRSTRGRPRDEERENSDIHAEGKKDFQSDEKEQLSEPLMVMHKQSAGSGSEHFSDLDVVLPLGLDVNCGHSDTPEHTHWDSHQTSPYDSEPKGSQGYWPSSSLSSYTEEHLVFEMLKDNTTQSAGIQIHSATPTRRGEISANEPGTSGSGSNRSTPTASQAPATCCLSHPISCSELGTVLRPLSQAAQEIMEICSVDQTGCEDPDLEADTTAHTLYKLEEELRLLSNETGKQTPVFGAGNSGSQYQHGNHHFTRGRDSEEQKEEDEAVQRDQQSVLLLP</sequence>
<feature type="compositionally biased region" description="Basic and acidic residues" evidence="5">
    <location>
        <begin position="233"/>
        <end position="242"/>
    </location>
</feature>
<feature type="compositionally biased region" description="Polar residues" evidence="5">
    <location>
        <begin position="515"/>
        <end position="542"/>
    </location>
</feature>
<reference evidence="7" key="3">
    <citation type="submission" date="2025-09" db="UniProtKB">
        <authorList>
            <consortium name="Ensembl"/>
        </authorList>
    </citation>
    <scope>IDENTIFICATION</scope>
</reference>
<evidence type="ECO:0000313" key="8">
    <source>
        <dbReference type="Proteomes" id="UP000472265"/>
    </source>
</evidence>
<dbReference type="Pfam" id="PF22586">
    <property type="entry name" value="ANCHR-like_BBOX"/>
    <property type="match status" value="1"/>
</dbReference>
<keyword evidence="1 3" id="KW-0863">Zinc-finger</keyword>
<feature type="region of interest" description="Disordered" evidence="5">
    <location>
        <begin position="864"/>
        <end position="912"/>
    </location>
</feature>
<dbReference type="PANTHER" id="PTHR28634:SF1">
    <property type="entry name" value="ZINC FINGER B-BOX DOMAIN-CONTAINING PROTEIN 1"/>
    <property type="match status" value="1"/>
</dbReference>
<feature type="compositionally biased region" description="Basic and acidic residues" evidence="5">
    <location>
        <begin position="625"/>
        <end position="667"/>
    </location>
</feature>
<gene>
    <name evidence="7" type="primary">zbbx</name>
</gene>
<reference evidence="7" key="1">
    <citation type="submission" date="2021-04" db="EMBL/GenBank/DDBJ databases">
        <authorList>
            <consortium name="Wellcome Sanger Institute Data Sharing"/>
        </authorList>
    </citation>
    <scope>NUCLEOTIDE SEQUENCE [LARGE SCALE GENOMIC DNA]</scope>
</reference>
<feature type="compositionally biased region" description="Polar residues" evidence="5">
    <location>
        <begin position="478"/>
        <end position="501"/>
    </location>
</feature>
<feature type="region of interest" description="Disordered" evidence="5">
    <location>
        <begin position="340"/>
        <end position="359"/>
    </location>
</feature>
<dbReference type="Proteomes" id="UP000472265">
    <property type="component" value="Chromosome 2"/>
</dbReference>
<dbReference type="InterPro" id="IPR037688">
    <property type="entry name" value="ZBBX"/>
</dbReference>
<evidence type="ECO:0000256" key="1">
    <source>
        <dbReference type="ARBA" id="ARBA00022771"/>
    </source>
</evidence>
<feature type="region of interest" description="Disordered" evidence="5">
    <location>
        <begin position="706"/>
        <end position="734"/>
    </location>
</feature>
<evidence type="ECO:0000259" key="6">
    <source>
        <dbReference type="PROSITE" id="PS50119"/>
    </source>
</evidence>
<keyword evidence="8" id="KW-1185">Reference proteome</keyword>
<keyword evidence="4" id="KW-0175">Coiled coil</keyword>
<protein>
    <recommendedName>
        <fullName evidence="6">B box-type domain-containing protein</fullName>
    </recommendedName>
</protein>
<evidence type="ECO:0000256" key="4">
    <source>
        <dbReference type="SAM" id="Coils"/>
    </source>
</evidence>
<feature type="coiled-coil region" evidence="4">
    <location>
        <begin position="24"/>
        <end position="58"/>
    </location>
</feature>
<dbReference type="Ensembl" id="ENSSAUT00010061934.1">
    <property type="protein sequence ID" value="ENSSAUP00010059031.1"/>
    <property type="gene ID" value="ENSSAUG00010024020.1"/>
</dbReference>
<reference evidence="7" key="2">
    <citation type="submission" date="2025-08" db="UniProtKB">
        <authorList>
            <consortium name="Ensembl"/>
        </authorList>
    </citation>
    <scope>IDENTIFICATION</scope>
</reference>
<feature type="compositionally biased region" description="Basic and acidic residues" evidence="5">
    <location>
        <begin position="459"/>
        <end position="477"/>
    </location>
</feature>
<keyword evidence="1 3" id="KW-0479">Metal-binding</keyword>
<feature type="compositionally biased region" description="Basic and acidic residues" evidence="5">
    <location>
        <begin position="345"/>
        <end position="359"/>
    </location>
</feature>
<feature type="compositionally biased region" description="Low complexity" evidence="5">
    <location>
        <begin position="199"/>
        <end position="219"/>
    </location>
</feature>
<feature type="compositionally biased region" description="Polar residues" evidence="5">
    <location>
        <begin position="561"/>
        <end position="573"/>
    </location>
</feature>
<accession>A0A671Y7N2</accession>
<dbReference type="GeneTree" id="ENSGT00940000167407"/>
<proteinExistence type="predicted"/>
<dbReference type="AlphaFoldDB" id="A0A671Y7N2"/>
<feature type="compositionally biased region" description="Pro residues" evidence="5">
    <location>
        <begin position="108"/>
        <end position="119"/>
    </location>
</feature>
<feature type="compositionally biased region" description="Low complexity" evidence="5">
    <location>
        <begin position="502"/>
        <end position="514"/>
    </location>
</feature>
<evidence type="ECO:0000256" key="2">
    <source>
        <dbReference type="ARBA" id="ARBA00022833"/>
    </source>
</evidence>
<feature type="region of interest" description="Disordered" evidence="5">
    <location>
        <begin position="105"/>
        <end position="125"/>
    </location>
</feature>
<feature type="compositionally biased region" description="Acidic residues" evidence="5">
    <location>
        <begin position="600"/>
        <end position="617"/>
    </location>
</feature>
<feature type="region of interest" description="Disordered" evidence="5">
    <location>
        <begin position="764"/>
        <end position="794"/>
    </location>
</feature>
<feature type="region of interest" description="Disordered" evidence="5">
    <location>
        <begin position="459"/>
        <end position="573"/>
    </location>
</feature>
<feature type="region of interest" description="Disordered" evidence="5">
    <location>
        <begin position="596"/>
        <end position="671"/>
    </location>
</feature>
<evidence type="ECO:0000256" key="5">
    <source>
        <dbReference type="SAM" id="MobiDB-lite"/>
    </source>
</evidence>
<dbReference type="GO" id="GO:0008270">
    <property type="term" value="F:zinc ion binding"/>
    <property type="evidence" value="ECO:0007669"/>
    <property type="project" value="UniProtKB-KW"/>
</dbReference>
<name>A0A671Y7N2_SPAAU</name>
<feature type="domain" description="B box-type" evidence="6">
    <location>
        <begin position="130"/>
        <end position="176"/>
    </location>
</feature>
<dbReference type="InterPro" id="IPR000315">
    <property type="entry name" value="Znf_B-box"/>
</dbReference>
<feature type="compositionally biased region" description="Polar residues" evidence="5">
    <location>
        <begin position="903"/>
        <end position="912"/>
    </location>
</feature>
<feature type="compositionally biased region" description="Polar residues" evidence="5">
    <location>
        <begin position="776"/>
        <end position="794"/>
    </location>
</feature>
<dbReference type="PANTHER" id="PTHR28634">
    <property type="entry name" value="ZINC FINGER B-BOX DOMAIN-CONTAINING PROTEIN 1"/>
    <property type="match status" value="1"/>
</dbReference>
<organism evidence="7 8">
    <name type="scientific">Sparus aurata</name>
    <name type="common">Gilthead sea bream</name>
    <dbReference type="NCBI Taxonomy" id="8175"/>
    <lineage>
        <taxon>Eukaryota</taxon>
        <taxon>Metazoa</taxon>
        <taxon>Chordata</taxon>
        <taxon>Craniata</taxon>
        <taxon>Vertebrata</taxon>
        <taxon>Euteleostomi</taxon>
        <taxon>Actinopterygii</taxon>
        <taxon>Neopterygii</taxon>
        <taxon>Teleostei</taxon>
        <taxon>Neoteleostei</taxon>
        <taxon>Acanthomorphata</taxon>
        <taxon>Eupercaria</taxon>
        <taxon>Spariformes</taxon>
        <taxon>Sparidae</taxon>
        <taxon>Sparus</taxon>
    </lineage>
</organism>
<dbReference type="PROSITE" id="PS50119">
    <property type="entry name" value="ZF_BBOX"/>
    <property type="match status" value="1"/>
</dbReference>
<feature type="region of interest" description="Disordered" evidence="5">
    <location>
        <begin position="196"/>
        <end position="257"/>
    </location>
</feature>
<feature type="compositionally biased region" description="Low complexity" evidence="5">
    <location>
        <begin position="547"/>
        <end position="560"/>
    </location>
</feature>
<evidence type="ECO:0000256" key="3">
    <source>
        <dbReference type="PROSITE-ProRule" id="PRU00024"/>
    </source>
</evidence>